<dbReference type="InterPro" id="IPR025846">
    <property type="entry name" value="TBL_N"/>
</dbReference>
<protein>
    <recommendedName>
        <fullName evidence="12">Trichome birefringence-like N-terminal domain-containing protein</fullName>
    </recommendedName>
</protein>
<proteinExistence type="inferred from homology"/>
<dbReference type="EMBL" id="CAMGYJ010000008">
    <property type="protein sequence ID" value="CAI0466286.1"/>
    <property type="molecule type" value="Genomic_DNA"/>
</dbReference>
<evidence type="ECO:0000313" key="11">
    <source>
        <dbReference type="Proteomes" id="UP001154282"/>
    </source>
</evidence>
<evidence type="ECO:0000256" key="7">
    <source>
        <dbReference type="SAM" id="Phobius"/>
    </source>
</evidence>
<dbReference type="Proteomes" id="UP001154282">
    <property type="component" value="Unassembled WGS sequence"/>
</dbReference>
<gene>
    <name evidence="10" type="ORF">LITE_LOCUS36975</name>
</gene>
<evidence type="ECO:0000256" key="6">
    <source>
        <dbReference type="ARBA" id="ARBA00023136"/>
    </source>
</evidence>
<evidence type="ECO:0000256" key="2">
    <source>
        <dbReference type="ARBA" id="ARBA00007727"/>
    </source>
</evidence>
<dbReference type="Pfam" id="PF14416">
    <property type="entry name" value="PMR5N"/>
    <property type="match status" value="1"/>
</dbReference>
<evidence type="ECO:0000256" key="1">
    <source>
        <dbReference type="ARBA" id="ARBA00004167"/>
    </source>
</evidence>
<dbReference type="GO" id="GO:0016413">
    <property type="term" value="F:O-acetyltransferase activity"/>
    <property type="evidence" value="ECO:0007669"/>
    <property type="project" value="InterPro"/>
</dbReference>
<evidence type="ECO:0000256" key="5">
    <source>
        <dbReference type="ARBA" id="ARBA00022989"/>
    </source>
</evidence>
<feature type="domain" description="Trichome birefringence-like C-terminal" evidence="8">
    <location>
        <begin position="150"/>
        <end position="435"/>
    </location>
</feature>
<keyword evidence="4" id="KW-0735">Signal-anchor</keyword>
<accession>A0AAV0P7G0</accession>
<dbReference type="InterPro" id="IPR026057">
    <property type="entry name" value="TBL_C"/>
</dbReference>
<dbReference type="Pfam" id="PF13839">
    <property type="entry name" value="PC-Esterase"/>
    <property type="match status" value="1"/>
</dbReference>
<keyword evidence="6 7" id="KW-0472">Membrane</keyword>
<keyword evidence="5 7" id="KW-1133">Transmembrane helix</keyword>
<feature type="domain" description="Trichome birefringence-like N-terminal" evidence="9">
    <location>
        <begin position="97"/>
        <end position="149"/>
    </location>
</feature>
<name>A0AAV0P7G0_9ROSI</name>
<evidence type="ECO:0008006" key="12">
    <source>
        <dbReference type="Google" id="ProtNLM"/>
    </source>
</evidence>
<evidence type="ECO:0000259" key="9">
    <source>
        <dbReference type="Pfam" id="PF14416"/>
    </source>
</evidence>
<reference evidence="10" key="1">
    <citation type="submission" date="2022-08" db="EMBL/GenBank/DDBJ databases">
        <authorList>
            <person name="Gutierrez-Valencia J."/>
        </authorList>
    </citation>
    <scope>NUCLEOTIDE SEQUENCE</scope>
</reference>
<dbReference type="GO" id="GO:0016020">
    <property type="term" value="C:membrane"/>
    <property type="evidence" value="ECO:0007669"/>
    <property type="project" value="UniProtKB-SubCell"/>
</dbReference>
<dbReference type="GO" id="GO:0005794">
    <property type="term" value="C:Golgi apparatus"/>
    <property type="evidence" value="ECO:0007669"/>
    <property type="project" value="TreeGrafter"/>
</dbReference>
<dbReference type="PANTHER" id="PTHR32285:SF213">
    <property type="entry name" value="PROTEIN TRICHOME BIREFRINGENCE-LIKE 11"/>
    <property type="match status" value="1"/>
</dbReference>
<evidence type="ECO:0000313" key="10">
    <source>
        <dbReference type="EMBL" id="CAI0466286.1"/>
    </source>
</evidence>
<organism evidence="10 11">
    <name type="scientific">Linum tenue</name>
    <dbReference type="NCBI Taxonomy" id="586396"/>
    <lineage>
        <taxon>Eukaryota</taxon>
        <taxon>Viridiplantae</taxon>
        <taxon>Streptophyta</taxon>
        <taxon>Embryophyta</taxon>
        <taxon>Tracheophyta</taxon>
        <taxon>Spermatophyta</taxon>
        <taxon>Magnoliopsida</taxon>
        <taxon>eudicotyledons</taxon>
        <taxon>Gunneridae</taxon>
        <taxon>Pentapetalae</taxon>
        <taxon>rosids</taxon>
        <taxon>fabids</taxon>
        <taxon>Malpighiales</taxon>
        <taxon>Linaceae</taxon>
        <taxon>Linum</taxon>
    </lineage>
</organism>
<dbReference type="InterPro" id="IPR029962">
    <property type="entry name" value="TBL"/>
</dbReference>
<comment type="subcellular location">
    <subcellularLocation>
        <location evidence="1">Membrane</location>
        <topology evidence="1">Single-pass membrane protein</topology>
    </subcellularLocation>
</comment>
<evidence type="ECO:0000259" key="8">
    <source>
        <dbReference type="Pfam" id="PF13839"/>
    </source>
</evidence>
<comment type="caution">
    <text evidence="10">The sequence shown here is derived from an EMBL/GenBank/DDBJ whole genome shotgun (WGS) entry which is preliminary data.</text>
</comment>
<evidence type="ECO:0000256" key="4">
    <source>
        <dbReference type="ARBA" id="ARBA00022968"/>
    </source>
</evidence>
<dbReference type="PANTHER" id="PTHR32285">
    <property type="entry name" value="PROTEIN TRICHOME BIREFRINGENCE-LIKE 9-RELATED"/>
    <property type="match status" value="1"/>
</dbReference>
<feature type="transmembrane region" description="Helical" evidence="7">
    <location>
        <begin position="35"/>
        <end position="54"/>
    </location>
</feature>
<sequence>MAKTTPNEEQDTAMHPPIDFGNKLKRLRLYYEPSVGVLGVFIVTLCVILCFFYLDYREVIGKVYRVPSKSERFMWIQFGNGSIDNERVDFLKEEGNQCDVFDGEWVWDDDYPLYQSKDCSFLDSGFRCSENGRPDLFYTKWRWQPKQCNLPRFDGKLMLERLRNKRLVFAGDSIGRNQWESMLCLLSSVVADKGSVYEVNGSPITKHKGFLVFKFKDYNCSVEYYRSPFLVQQGRPPSGAPSKVRLTLRLDQMDWNAAKWRNADVLVLNSGHWWNYEKTMRGGTYFQVGQEVKTEMRVEAAYRRSMETVMQWIVNEVNASKTQVFFRTFAPVHFRGGKWNTGGTCHQESLPELGASLVPSETWKQFEAATDVLSNRTSQDRSFELLNITGMSARRKDGHSSLYYLRSQPAPLRKQDCSHWCLPGVPDSWNELLYALFLKREVRTSPPALNSTSLSSDEALIS</sequence>
<comment type="similarity">
    <text evidence="2">Belongs to the PC-esterase family. TBL subfamily.</text>
</comment>
<keyword evidence="3 7" id="KW-0812">Transmembrane</keyword>
<dbReference type="AlphaFoldDB" id="A0AAV0P7G0"/>
<evidence type="ECO:0000256" key="3">
    <source>
        <dbReference type="ARBA" id="ARBA00022692"/>
    </source>
</evidence>
<keyword evidence="11" id="KW-1185">Reference proteome</keyword>